<evidence type="ECO:0000256" key="4">
    <source>
        <dbReference type="ARBA" id="ARBA00022989"/>
    </source>
</evidence>
<feature type="transmembrane region" description="Helical" evidence="7">
    <location>
        <begin position="6"/>
        <end position="24"/>
    </location>
</feature>
<dbReference type="GO" id="GO:0043093">
    <property type="term" value="P:FtsZ-dependent cytokinesis"/>
    <property type="evidence" value="ECO:0007669"/>
    <property type="project" value="TreeGrafter"/>
</dbReference>
<keyword evidence="3 7" id="KW-0812">Transmembrane</keyword>
<evidence type="ECO:0000256" key="5">
    <source>
        <dbReference type="ARBA" id="ARBA00023136"/>
    </source>
</evidence>
<dbReference type="Pfam" id="PF04977">
    <property type="entry name" value="DivIC"/>
    <property type="match status" value="1"/>
</dbReference>
<gene>
    <name evidence="8" type="primary">ftsB</name>
    <name evidence="8" type="ORF">RSDT_0330</name>
</gene>
<name>A0A1J1DPT5_9BACT</name>
<evidence type="ECO:0000256" key="2">
    <source>
        <dbReference type="ARBA" id="ARBA00022618"/>
    </source>
</evidence>
<dbReference type="KEGG" id="dtr:RSDT_0330"/>
<keyword evidence="5 7" id="KW-0472">Membrane</keyword>
<evidence type="ECO:0000313" key="8">
    <source>
        <dbReference type="EMBL" id="BAV91842.1"/>
    </source>
</evidence>
<sequence>MVWRVFILVALSLINVVLFCRMIWGNTGLLEYRELKSQHTELQKQLGELDAQNLAVSREIRLLQTDSRYIEKMIRQYLHYVHENEVLYLFEDATKSASGATRDDGKN</sequence>
<dbReference type="EMBL" id="AP017368">
    <property type="protein sequence ID" value="BAV91842.1"/>
    <property type="molecule type" value="Genomic_DNA"/>
</dbReference>
<evidence type="ECO:0000313" key="9">
    <source>
        <dbReference type="Proteomes" id="UP000242645"/>
    </source>
</evidence>
<dbReference type="PANTHER" id="PTHR37485">
    <property type="entry name" value="CELL DIVISION PROTEIN FTSB"/>
    <property type="match status" value="1"/>
</dbReference>
<protein>
    <submittedName>
        <fullName evidence="8">Septum formation initiator FtsB</fullName>
    </submittedName>
</protein>
<accession>A0A1J1DPT5</accession>
<organism evidence="8 9">
    <name type="scientific">Candidatus Desulfovibrio trichonymphae</name>
    <dbReference type="NCBI Taxonomy" id="1725232"/>
    <lineage>
        <taxon>Bacteria</taxon>
        <taxon>Pseudomonadati</taxon>
        <taxon>Thermodesulfobacteriota</taxon>
        <taxon>Desulfovibrionia</taxon>
        <taxon>Desulfovibrionales</taxon>
        <taxon>Desulfovibrionaceae</taxon>
        <taxon>Desulfovibrio</taxon>
    </lineage>
</organism>
<dbReference type="OrthoDB" id="5471911at2"/>
<keyword evidence="4 7" id="KW-1133">Transmembrane helix</keyword>
<keyword evidence="1" id="KW-1003">Cell membrane</keyword>
<dbReference type="AlphaFoldDB" id="A0A1J1DPT5"/>
<reference evidence="8 9" key="1">
    <citation type="journal article" date="2017" name="ISME J.">
        <title>Genome of 'Ca. Desulfovibrio trichonymphae', an H2-oxidizing bacterium in a tripartite symbiotic system within a protist cell in the termite gut.</title>
        <authorList>
            <person name="Kuwahara H."/>
            <person name="Yuki M."/>
            <person name="Izawa K."/>
            <person name="Ohkuma M."/>
            <person name="Hongoh Y."/>
        </authorList>
    </citation>
    <scope>NUCLEOTIDE SEQUENCE [LARGE SCALE GENOMIC DNA]</scope>
    <source>
        <strain evidence="8 9">Rs-N31</strain>
    </source>
</reference>
<proteinExistence type="predicted"/>
<keyword evidence="2" id="KW-0132">Cell division</keyword>
<keyword evidence="9" id="KW-1185">Reference proteome</keyword>
<dbReference type="RefSeq" id="WP_096399368.1">
    <property type="nucleotide sequence ID" value="NZ_AP017368.1"/>
</dbReference>
<evidence type="ECO:0000256" key="7">
    <source>
        <dbReference type="SAM" id="Phobius"/>
    </source>
</evidence>
<evidence type="ECO:0000256" key="1">
    <source>
        <dbReference type="ARBA" id="ARBA00022475"/>
    </source>
</evidence>
<evidence type="ECO:0000256" key="3">
    <source>
        <dbReference type="ARBA" id="ARBA00022692"/>
    </source>
</evidence>
<evidence type="ECO:0000256" key="6">
    <source>
        <dbReference type="ARBA" id="ARBA00023306"/>
    </source>
</evidence>
<dbReference type="GO" id="GO:0030428">
    <property type="term" value="C:cell septum"/>
    <property type="evidence" value="ECO:0007669"/>
    <property type="project" value="TreeGrafter"/>
</dbReference>
<keyword evidence="6" id="KW-0131">Cell cycle</keyword>
<dbReference type="PANTHER" id="PTHR37485:SF1">
    <property type="entry name" value="CELL DIVISION PROTEIN FTSB"/>
    <property type="match status" value="1"/>
</dbReference>
<dbReference type="Proteomes" id="UP000242645">
    <property type="component" value="Chromosome"/>
</dbReference>
<dbReference type="InterPro" id="IPR007060">
    <property type="entry name" value="FtsL/DivIC"/>
</dbReference>
<dbReference type="InterPro" id="IPR023081">
    <property type="entry name" value="Cell_div_FtsB"/>
</dbReference>